<gene>
    <name evidence="1" type="ORF">E5333_04890</name>
</gene>
<comment type="caution">
    <text evidence="1">The sequence shown here is derived from an EMBL/GenBank/DDBJ whole genome shotgun (WGS) entry which is preliminary data.</text>
</comment>
<organism evidence="1 2">
    <name type="scientific">Muribaculum intestinale</name>
    <dbReference type="NCBI Taxonomy" id="1796646"/>
    <lineage>
        <taxon>Bacteria</taxon>
        <taxon>Pseudomonadati</taxon>
        <taxon>Bacteroidota</taxon>
        <taxon>Bacteroidia</taxon>
        <taxon>Bacteroidales</taxon>
        <taxon>Muribaculaceae</taxon>
        <taxon>Muribaculum</taxon>
    </lineage>
</organism>
<reference evidence="1 2" key="1">
    <citation type="submission" date="2019-04" db="EMBL/GenBank/DDBJ databases">
        <title>Microbes associate with the intestines of laboratory mice.</title>
        <authorList>
            <person name="Navarre W."/>
            <person name="Wong E."/>
            <person name="Huang K."/>
            <person name="Tropini C."/>
            <person name="Ng K."/>
            <person name="Yu B."/>
        </authorList>
    </citation>
    <scope>NUCLEOTIDE SEQUENCE [LARGE SCALE GENOMIC DNA]</scope>
    <source>
        <strain evidence="1 2">NM06_A21</strain>
    </source>
</reference>
<dbReference type="AlphaFoldDB" id="A0A4S2FZY0"/>
<evidence type="ECO:0000313" key="2">
    <source>
        <dbReference type="Proteomes" id="UP000306630"/>
    </source>
</evidence>
<name>A0A4S2FZY0_9BACT</name>
<evidence type="ECO:0000313" key="1">
    <source>
        <dbReference type="EMBL" id="TGY74968.1"/>
    </source>
</evidence>
<protein>
    <submittedName>
        <fullName evidence="1">Uncharacterized protein</fullName>
    </submittedName>
</protein>
<accession>A0A4S2FZY0</accession>
<dbReference type="EMBL" id="SRYD01000015">
    <property type="protein sequence ID" value="TGY74968.1"/>
    <property type="molecule type" value="Genomic_DNA"/>
</dbReference>
<sequence>MIKKIKRYIFAWQYRRAVRRANRLSAMFGIKYYVLNIGGSLRVIPKRNVKDMLRRHCFRKGVKIEDIERIALFITN</sequence>
<dbReference type="Proteomes" id="UP000306630">
    <property type="component" value="Unassembled WGS sequence"/>
</dbReference>
<dbReference type="RefSeq" id="WP_123611851.1">
    <property type="nucleotide sequence ID" value="NZ_CAOMEY010000013.1"/>
</dbReference>
<proteinExistence type="predicted"/>